<sequence>MSTRVLLLAAPRALFAVALILLLTGIIRFAGRDPVAVTLFVAYLAWLVFETRVTFRHDGGVPAESSTLLPYALARLGVLGGAAFGPMPWLSRSALLVVPVAVFVLGVVGRQVAINTLGRFYSHHVVRRDGHSVVSHGLYRFVRHPAYTGMLLANLGFTAYFLNPFTAAVLVLLFGAVVRRILVEERVLWTIPEYPTYAVGRARLLPRVW</sequence>
<feature type="transmembrane region" description="Helical" evidence="5">
    <location>
        <begin position="157"/>
        <end position="178"/>
    </location>
</feature>
<dbReference type="Pfam" id="PF04140">
    <property type="entry name" value="ICMT"/>
    <property type="match status" value="1"/>
</dbReference>
<keyword evidence="3 5" id="KW-1133">Transmembrane helix</keyword>
<dbReference type="RefSeq" id="WP_249593303.1">
    <property type="nucleotide sequence ID" value="NZ_BAAAQL010000075.1"/>
</dbReference>
<dbReference type="PANTHER" id="PTHR12714:SF9">
    <property type="entry name" value="PROTEIN-S-ISOPRENYLCYSTEINE O-METHYLTRANSFERASE"/>
    <property type="match status" value="1"/>
</dbReference>
<proteinExistence type="predicted"/>
<protein>
    <submittedName>
        <fullName evidence="6">Protein-S-isoprenylcysteine O-methyltransferase</fullName>
    </submittedName>
</protein>
<feature type="transmembrane region" description="Helical" evidence="5">
    <location>
        <begin position="94"/>
        <end position="113"/>
    </location>
</feature>
<feature type="transmembrane region" description="Helical" evidence="5">
    <location>
        <begin position="34"/>
        <end position="49"/>
    </location>
</feature>
<keyword evidence="7" id="KW-1185">Reference proteome</keyword>
<keyword evidence="4 5" id="KW-0472">Membrane</keyword>
<evidence type="ECO:0000256" key="5">
    <source>
        <dbReference type="SAM" id="Phobius"/>
    </source>
</evidence>
<dbReference type="PANTHER" id="PTHR12714">
    <property type="entry name" value="PROTEIN-S ISOPRENYLCYSTEINE O-METHYLTRANSFERASE"/>
    <property type="match status" value="1"/>
</dbReference>
<dbReference type="EMBL" id="CP097290">
    <property type="protein sequence ID" value="UQT61997.1"/>
    <property type="molecule type" value="Genomic_DNA"/>
</dbReference>
<dbReference type="Proteomes" id="UP000829992">
    <property type="component" value="Plasmid p1"/>
</dbReference>
<evidence type="ECO:0000256" key="2">
    <source>
        <dbReference type="ARBA" id="ARBA00022692"/>
    </source>
</evidence>
<organism evidence="6 7">
    <name type="scientific">Streptomyces durmitorensis</name>
    <dbReference type="NCBI Taxonomy" id="319947"/>
    <lineage>
        <taxon>Bacteria</taxon>
        <taxon>Bacillati</taxon>
        <taxon>Actinomycetota</taxon>
        <taxon>Actinomycetes</taxon>
        <taxon>Kitasatosporales</taxon>
        <taxon>Streptomycetaceae</taxon>
        <taxon>Streptomyces</taxon>
    </lineage>
</organism>
<reference evidence="6 7" key="1">
    <citation type="submission" date="2022-05" db="EMBL/GenBank/DDBJ databases">
        <authorList>
            <person name="Zhou X."/>
            <person name="Li K."/>
            <person name="Man Y."/>
        </authorList>
    </citation>
    <scope>NUCLEOTIDE SEQUENCE [LARGE SCALE GENOMIC DNA]</scope>
    <source>
        <strain evidence="6 7">MS405</strain>
        <plasmid evidence="6 7">p1</plasmid>
    </source>
</reference>
<gene>
    <name evidence="6" type="ORF">M4V62_43495</name>
</gene>
<evidence type="ECO:0000256" key="4">
    <source>
        <dbReference type="ARBA" id="ARBA00023136"/>
    </source>
</evidence>
<name>A0ABY4Q7F7_9ACTN</name>
<evidence type="ECO:0000313" key="7">
    <source>
        <dbReference type="Proteomes" id="UP000829992"/>
    </source>
</evidence>
<geneLocation type="plasmid" evidence="6 7">
    <name>p1</name>
</geneLocation>
<evidence type="ECO:0000256" key="1">
    <source>
        <dbReference type="ARBA" id="ARBA00004141"/>
    </source>
</evidence>
<dbReference type="Gene3D" id="1.20.120.1630">
    <property type="match status" value="1"/>
</dbReference>
<keyword evidence="2 5" id="KW-0812">Transmembrane</keyword>
<dbReference type="InterPro" id="IPR007269">
    <property type="entry name" value="ICMT_MeTrfase"/>
</dbReference>
<accession>A0ABY4Q7F7</accession>
<feature type="transmembrane region" description="Helical" evidence="5">
    <location>
        <begin position="69"/>
        <end position="87"/>
    </location>
</feature>
<comment type="subcellular location">
    <subcellularLocation>
        <location evidence="1">Membrane</location>
        <topology evidence="1">Multi-pass membrane protein</topology>
    </subcellularLocation>
</comment>
<keyword evidence="6" id="KW-0614">Plasmid</keyword>
<evidence type="ECO:0000313" key="6">
    <source>
        <dbReference type="EMBL" id="UQT61997.1"/>
    </source>
</evidence>
<feature type="transmembrane region" description="Helical" evidence="5">
    <location>
        <begin position="6"/>
        <end position="27"/>
    </location>
</feature>
<evidence type="ECO:0000256" key="3">
    <source>
        <dbReference type="ARBA" id="ARBA00022989"/>
    </source>
</evidence>